<dbReference type="Gene3D" id="1.25.40.20">
    <property type="entry name" value="Ankyrin repeat-containing domain"/>
    <property type="match status" value="1"/>
</dbReference>
<gene>
    <name evidence="4" type="ORF">MGYG_07993</name>
</gene>
<evidence type="ECO:0000256" key="3">
    <source>
        <dbReference type="PROSITE-ProRule" id="PRU00023"/>
    </source>
</evidence>
<evidence type="ECO:0000256" key="2">
    <source>
        <dbReference type="ARBA" id="ARBA00023043"/>
    </source>
</evidence>
<name>E4V4R6_ARTGP</name>
<keyword evidence="2 3" id="KW-0040">ANK repeat</keyword>
<accession>E4V4R6</accession>
<keyword evidence="5" id="KW-1185">Reference proteome</keyword>
<dbReference type="Proteomes" id="UP000002669">
    <property type="component" value="Unassembled WGS sequence"/>
</dbReference>
<dbReference type="InParanoid" id="E4V4R6"/>
<dbReference type="PANTHER" id="PTHR24171:SF10">
    <property type="entry name" value="ANKYRIN REPEAT DOMAIN-CONTAINING PROTEIN 29-LIKE"/>
    <property type="match status" value="1"/>
</dbReference>
<dbReference type="AlphaFoldDB" id="E4V4R6"/>
<dbReference type="PROSITE" id="PS50088">
    <property type="entry name" value="ANK_REPEAT"/>
    <property type="match status" value="1"/>
</dbReference>
<dbReference type="SUPFAM" id="SSF48403">
    <property type="entry name" value="Ankyrin repeat"/>
    <property type="match status" value="1"/>
</dbReference>
<dbReference type="SMART" id="SM00248">
    <property type="entry name" value="ANK"/>
    <property type="match status" value="3"/>
</dbReference>
<keyword evidence="1" id="KW-0677">Repeat</keyword>
<dbReference type="GeneID" id="10025057"/>
<evidence type="ECO:0000313" key="5">
    <source>
        <dbReference type="Proteomes" id="UP000002669"/>
    </source>
</evidence>
<dbReference type="STRING" id="535722.E4V4R6"/>
<proteinExistence type="predicted"/>
<evidence type="ECO:0000256" key="1">
    <source>
        <dbReference type="ARBA" id="ARBA00022737"/>
    </source>
</evidence>
<dbReference type="EMBL" id="DS989829">
    <property type="protein sequence ID" value="EFR04990.1"/>
    <property type="molecule type" value="Genomic_DNA"/>
</dbReference>
<dbReference type="RefSeq" id="XP_003169825.1">
    <property type="nucleotide sequence ID" value="XM_003169777.1"/>
</dbReference>
<feature type="repeat" description="ANK" evidence="3">
    <location>
        <begin position="117"/>
        <end position="149"/>
    </location>
</feature>
<dbReference type="PROSITE" id="PS50297">
    <property type="entry name" value="ANK_REP_REGION"/>
    <property type="match status" value="1"/>
</dbReference>
<dbReference type="PANTHER" id="PTHR24171">
    <property type="entry name" value="ANKYRIN REPEAT DOMAIN-CONTAINING PROTEIN 39-RELATED"/>
    <property type="match status" value="1"/>
</dbReference>
<evidence type="ECO:0000313" key="4">
    <source>
        <dbReference type="EMBL" id="EFR04990.1"/>
    </source>
</evidence>
<protein>
    <submittedName>
        <fullName evidence="4">Uncharacterized protein</fullName>
    </submittedName>
</protein>
<dbReference type="InterPro" id="IPR036770">
    <property type="entry name" value="Ankyrin_rpt-contain_sf"/>
</dbReference>
<dbReference type="Pfam" id="PF12796">
    <property type="entry name" value="Ank_2"/>
    <property type="match status" value="1"/>
</dbReference>
<dbReference type="OrthoDB" id="341259at2759"/>
<organism evidence="5">
    <name type="scientific">Arthroderma gypseum (strain ATCC MYA-4604 / CBS 118893)</name>
    <name type="common">Microsporum gypseum</name>
    <dbReference type="NCBI Taxonomy" id="535722"/>
    <lineage>
        <taxon>Eukaryota</taxon>
        <taxon>Fungi</taxon>
        <taxon>Dikarya</taxon>
        <taxon>Ascomycota</taxon>
        <taxon>Pezizomycotina</taxon>
        <taxon>Eurotiomycetes</taxon>
        <taxon>Eurotiomycetidae</taxon>
        <taxon>Onygenales</taxon>
        <taxon>Arthrodermataceae</taxon>
        <taxon>Nannizzia</taxon>
    </lineage>
</organism>
<dbReference type="HOGENOM" id="CLU_1510225_0_0_1"/>
<dbReference type="VEuPathDB" id="FungiDB:MGYG_07993"/>
<dbReference type="InterPro" id="IPR002110">
    <property type="entry name" value="Ankyrin_rpt"/>
</dbReference>
<reference evidence="5" key="1">
    <citation type="journal article" date="2012" name="MBio">
        <title>Comparative genome analysis of Trichophyton rubrum and related dermatophytes reveals candidate genes involved in infection.</title>
        <authorList>
            <person name="Martinez D.A."/>
            <person name="Oliver B.G."/>
            <person name="Graeser Y."/>
            <person name="Goldberg J.M."/>
            <person name="Li W."/>
            <person name="Martinez-Rossi N.M."/>
            <person name="Monod M."/>
            <person name="Shelest E."/>
            <person name="Barton R.C."/>
            <person name="Birch E."/>
            <person name="Brakhage A.A."/>
            <person name="Chen Z."/>
            <person name="Gurr S.J."/>
            <person name="Heiman D."/>
            <person name="Heitman J."/>
            <person name="Kosti I."/>
            <person name="Rossi A."/>
            <person name="Saif S."/>
            <person name="Samalova M."/>
            <person name="Saunders C.W."/>
            <person name="Shea T."/>
            <person name="Summerbell R.C."/>
            <person name="Xu J."/>
            <person name="Young S."/>
            <person name="Zeng Q."/>
            <person name="Birren B.W."/>
            <person name="Cuomo C.A."/>
            <person name="White T.C."/>
        </authorList>
    </citation>
    <scope>NUCLEOTIDE SEQUENCE [LARGE SCALE GENOMIC DNA]</scope>
    <source>
        <strain evidence="5">ATCC MYA-4604 / CBS 118893</strain>
    </source>
</reference>
<sequence length="178" mass="19685">MAMGRGYQSKDDFWEIITSPGGRDIEHQSGLQCNVTHDFGNTPLHAASCTKEATEKPIRRLNSNPYPPLRRKTTQVDLSRLVVDILARKPKPSCRGSEEAILILLKYGAVVNMKNRQGVTALHLASESRDLSRLEALLDNVADINATDNVGWTALRCAISIGSVPTVKLLLRQKPDLR</sequence>